<protein>
    <submittedName>
        <fullName evidence="2">Uncharacterized protein</fullName>
    </submittedName>
</protein>
<proteinExistence type="predicted"/>
<dbReference type="Proteomes" id="UP000294847">
    <property type="component" value="Chromosome 2"/>
</dbReference>
<feature type="region of interest" description="Disordered" evidence="1">
    <location>
        <begin position="54"/>
        <end position="83"/>
    </location>
</feature>
<organism evidence="2 3">
    <name type="scientific">Pyricularia oryzae</name>
    <name type="common">Rice blast fungus</name>
    <name type="synonym">Magnaporthe oryzae</name>
    <dbReference type="NCBI Taxonomy" id="318829"/>
    <lineage>
        <taxon>Eukaryota</taxon>
        <taxon>Fungi</taxon>
        <taxon>Dikarya</taxon>
        <taxon>Ascomycota</taxon>
        <taxon>Pezizomycotina</taxon>
        <taxon>Sordariomycetes</taxon>
        <taxon>Sordariomycetidae</taxon>
        <taxon>Magnaporthales</taxon>
        <taxon>Pyriculariaceae</taxon>
        <taxon>Pyricularia</taxon>
    </lineage>
</organism>
<sequence length="83" mass="9269">MSSVLRLDCAHYNSSCACTVLNSLYSNPKSKERPSDCWVASLLPCNLLPARDPRTPTGRPYRKYSKLPRPGGQWTERGVSTLI</sequence>
<gene>
    <name evidence="2" type="ORF">PoMZ_01079</name>
</gene>
<dbReference type="EMBL" id="CP034205">
    <property type="protein sequence ID" value="QBZ56173.1"/>
    <property type="molecule type" value="Genomic_DNA"/>
</dbReference>
<evidence type="ECO:0000256" key="1">
    <source>
        <dbReference type="SAM" id="MobiDB-lite"/>
    </source>
</evidence>
<dbReference type="AlphaFoldDB" id="A0A4P7N1S0"/>
<accession>A0A4P7N1S0</accession>
<evidence type="ECO:0000313" key="3">
    <source>
        <dbReference type="Proteomes" id="UP000294847"/>
    </source>
</evidence>
<reference evidence="2 3" key="1">
    <citation type="journal article" date="2019" name="Mol. Biol. Evol.">
        <title>Blast fungal genomes show frequent chromosomal changes, gene gains and losses, and effector gene turnover.</title>
        <authorList>
            <person name="Gomez Luciano L.B."/>
            <person name="Jason Tsai I."/>
            <person name="Chuma I."/>
            <person name="Tosa Y."/>
            <person name="Chen Y.H."/>
            <person name="Li J.Y."/>
            <person name="Li M.Y."/>
            <person name="Jade Lu M.Y."/>
            <person name="Nakayashiki H."/>
            <person name="Li W.H."/>
        </authorList>
    </citation>
    <scope>NUCLEOTIDE SEQUENCE [LARGE SCALE GENOMIC DNA]</scope>
    <source>
        <strain evidence="2">MZ5-1-6</strain>
    </source>
</reference>
<name>A0A4P7N1S0_PYROR</name>
<evidence type="ECO:0000313" key="2">
    <source>
        <dbReference type="EMBL" id="QBZ56173.1"/>
    </source>
</evidence>